<keyword evidence="4" id="KW-1185">Reference proteome</keyword>
<comment type="caution">
    <text evidence="3">The sequence shown here is derived from an EMBL/GenBank/DDBJ whole genome shotgun (WGS) entry which is preliminary data.</text>
</comment>
<evidence type="ECO:0000313" key="3">
    <source>
        <dbReference type="EMBL" id="MBB3926381.1"/>
    </source>
</evidence>
<keyword evidence="3" id="KW-0456">Lyase</keyword>
<dbReference type="EMBL" id="JACIDT010000006">
    <property type="protein sequence ID" value="MBB3926381.1"/>
    <property type="molecule type" value="Genomic_DNA"/>
</dbReference>
<dbReference type="Gene3D" id="3.10.180.10">
    <property type="entry name" value="2,3-Dihydroxybiphenyl 1,2-Dioxygenase, domain 1"/>
    <property type="match status" value="2"/>
</dbReference>
<keyword evidence="1" id="KW-0479">Metal-binding</keyword>
<evidence type="ECO:0000259" key="2">
    <source>
        <dbReference type="PROSITE" id="PS51819"/>
    </source>
</evidence>
<organism evidence="3 4">
    <name type="scientific">Sphingobium jiangsuense</name>
    <dbReference type="NCBI Taxonomy" id="870476"/>
    <lineage>
        <taxon>Bacteria</taxon>
        <taxon>Pseudomonadati</taxon>
        <taxon>Pseudomonadota</taxon>
        <taxon>Alphaproteobacteria</taxon>
        <taxon>Sphingomonadales</taxon>
        <taxon>Sphingomonadaceae</taxon>
        <taxon>Sphingobium</taxon>
    </lineage>
</organism>
<evidence type="ECO:0000313" key="4">
    <source>
        <dbReference type="Proteomes" id="UP000571950"/>
    </source>
</evidence>
<name>A0A7W6FPS4_9SPHN</name>
<feature type="domain" description="VOC" evidence="2">
    <location>
        <begin position="152"/>
        <end position="277"/>
    </location>
</feature>
<dbReference type="Proteomes" id="UP000571950">
    <property type="component" value="Unassembled WGS sequence"/>
</dbReference>
<dbReference type="GO" id="GO:0051213">
    <property type="term" value="F:dioxygenase activity"/>
    <property type="evidence" value="ECO:0007669"/>
    <property type="project" value="UniProtKB-KW"/>
</dbReference>
<dbReference type="PANTHER" id="PTHR43048">
    <property type="entry name" value="METHYLMALONYL-COA EPIMERASE"/>
    <property type="match status" value="1"/>
</dbReference>
<gene>
    <name evidence="3" type="ORF">GGR43_002098</name>
</gene>
<dbReference type="SUPFAM" id="SSF54593">
    <property type="entry name" value="Glyoxalase/Bleomycin resistance protein/Dihydroxybiphenyl dioxygenase"/>
    <property type="match status" value="1"/>
</dbReference>
<dbReference type="InterPro" id="IPR029068">
    <property type="entry name" value="Glyas_Bleomycin-R_OHBP_Dase"/>
</dbReference>
<dbReference type="RefSeq" id="WP_188071883.1">
    <property type="nucleotide sequence ID" value="NZ_BSPS01000006.1"/>
</dbReference>
<dbReference type="InterPro" id="IPR037523">
    <property type="entry name" value="VOC_core"/>
</dbReference>
<keyword evidence="3" id="KW-0560">Oxidoreductase</keyword>
<dbReference type="GO" id="GO:0046872">
    <property type="term" value="F:metal ion binding"/>
    <property type="evidence" value="ECO:0007669"/>
    <property type="project" value="UniProtKB-KW"/>
</dbReference>
<reference evidence="3 4" key="1">
    <citation type="submission" date="2020-08" db="EMBL/GenBank/DDBJ databases">
        <title>Genomic Encyclopedia of Type Strains, Phase IV (KMG-IV): sequencing the most valuable type-strain genomes for metagenomic binning, comparative biology and taxonomic classification.</title>
        <authorList>
            <person name="Goeker M."/>
        </authorList>
    </citation>
    <scope>NUCLEOTIDE SEQUENCE [LARGE SCALE GENOMIC DNA]</scope>
    <source>
        <strain evidence="3 4">DSM 26189</strain>
    </source>
</reference>
<proteinExistence type="predicted"/>
<dbReference type="GO" id="GO:0046491">
    <property type="term" value="P:L-methylmalonyl-CoA metabolic process"/>
    <property type="evidence" value="ECO:0007669"/>
    <property type="project" value="TreeGrafter"/>
</dbReference>
<dbReference type="InterPro" id="IPR051785">
    <property type="entry name" value="MMCE/EMCE_epimerase"/>
</dbReference>
<dbReference type="AlphaFoldDB" id="A0A7W6FPS4"/>
<dbReference type="InterPro" id="IPR004360">
    <property type="entry name" value="Glyas_Fos-R_dOase_dom"/>
</dbReference>
<dbReference type="PROSITE" id="PS51819">
    <property type="entry name" value="VOC"/>
    <property type="match status" value="2"/>
</dbReference>
<accession>A0A7W6FPS4</accession>
<feature type="domain" description="VOC" evidence="2">
    <location>
        <begin position="7"/>
        <end position="113"/>
    </location>
</feature>
<keyword evidence="3" id="KW-0223">Dioxygenase</keyword>
<sequence length="310" mass="34322">MAINVRDIAYARFSAPELDAMQDFLTDFGLTVAGRSPQRLWMRGCGAAPFIHVTELGEPAYRGFGFEAEDQDGLHILAERDGVPIQTMTDEPGGGSFVRLRDPDGFEIDVVARAPAADNPPFPALQAWNTSESLARGTVARRVAPSPSTVVRLGHMVHAVADINRTWDWYAERFRLTISDEVVAEDQARVALFIRLDRGNEPSDHHALNFGQFPDGRSAFHHAAFEVADFDDLMVGGEFLASRNYRHRWGVGRHILGSQVFDYWSDPWGHIVEHWTDGDKFDAAEPTHKADIATMVGIQWGPGAPADMVG</sequence>
<dbReference type="Pfam" id="PF00903">
    <property type="entry name" value="Glyoxalase"/>
    <property type="match status" value="1"/>
</dbReference>
<evidence type="ECO:0000256" key="1">
    <source>
        <dbReference type="ARBA" id="ARBA00022723"/>
    </source>
</evidence>
<dbReference type="GO" id="GO:0004493">
    <property type="term" value="F:methylmalonyl-CoA epimerase activity"/>
    <property type="evidence" value="ECO:0007669"/>
    <property type="project" value="TreeGrafter"/>
</dbReference>
<dbReference type="PANTHER" id="PTHR43048:SF3">
    <property type="entry name" value="METHYLMALONYL-COA EPIMERASE, MITOCHONDRIAL"/>
    <property type="match status" value="1"/>
</dbReference>
<dbReference type="GO" id="GO:0016829">
    <property type="term" value="F:lyase activity"/>
    <property type="evidence" value="ECO:0007669"/>
    <property type="project" value="UniProtKB-KW"/>
</dbReference>
<protein>
    <submittedName>
        <fullName evidence="3">Catechol 2,3-dioxygenase-like lactoylglutathione lyase family enzyme</fullName>
    </submittedName>
</protein>